<dbReference type="EMBL" id="AYSA01000125">
    <property type="protein sequence ID" value="ESZ96726.1"/>
    <property type="molecule type" value="Genomic_DNA"/>
</dbReference>
<dbReference type="InterPro" id="IPR013968">
    <property type="entry name" value="PKS_KR"/>
</dbReference>
<dbReference type="Proteomes" id="UP000019487">
    <property type="component" value="Unassembled WGS sequence"/>
</dbReference>
<proteinExistence type="predicted"/>
<dbReference type="InterPro" id="IPR050091">
    <property type="entry name" value="PKS_NRPS_Biosynth_Enz"/>
</dbReference>
<evidence type="ECO:0000259" key="1">
    <source>
        <dbReference type="Pfam" id="PF08659"/>
    </source>
</evidence>
<dbReference type="PANTHER" id="PTHR43775">
    <property type="entry name" value="FATTY ACID SYNTHASE"/>
    <property type="match status" value="1"/>
</dbReference>
<evidence type="ECO:0000313" key="3">
    <source>
        <dbReference type="Proteomes" id="UP000019487"/>
    </source>
</evidence>
<comment type="caution">
    <text evidence="2">The sequence shown here is derived from an EMBL/GenBank/DDBJ whole genome shotgun (WGS) entry which is preliminary data.</text>
</comment>
<dbReference type="Pfam" id="PF08659">
    <property type="entry name" value="KR"/>
    <property type="match status" value="1"/>
</dbReference>
<dbReference type="GO" id="GO:0004312">
    <property type="term" value="F:fatty acid synthase activity"/>
    <property type="evidence" value="ECO:0007669"/>
    <property type="project" value="TreeGrafter"/>
</dbReference>
<dbReference type="PANTHER" id="PTHR43775:SF18">
    <property type="entry name" value="ENZYME, PUTATIVE (JCVI)-RELATED"/>
    <property type="match status" value="1"/>
</dbReference>
<dbReference type="OrthoDB" id="329835at2759"/>
<dbReference type="AlphaFoldDB" id="W9CLK2"/>
<feature type="domain" description="Ketoreductase (KR)" evidence="1">
    <location>
        <begin position="153"/>
        <end position="195"/>
    </location>
</feature>
<sequence>MNPTKEVLDLPQDAAYDLVILKGANTLMASLGDQRCTIKESNLAFWTLSQALVLPQTHSAIDVVFKSLEVNQSDSKPAVESEFVERDGTLFVHRVVTDVLVNEFKRAEVEGAQPVLKIGTRLKEIWNICAIILKSRKSYWNSSLCSRVYRYPVSGIVGNKLQANYSTGNTFLDAFTQYHQSLGLQANSVDLGLIEDVSHVAERVGIDARFDKIQWTPVTASDRHKDEKASINASSQTQLIAGIGFSLPEDSNLAHEDYNNDGASQGDEMIKVFRIMCKSGADEAALVKVCVEVVAAQFTKILQLETEMETAKPLLSYGLDSLAAVELAKLDSYRVWGWTDDT</sequence>
<gene>
    <name evidence="2" type="ORF">SBOR_2870</name>
</gene>
<reference evidence="2 3" key="1">
    <citation type="journal article" date="2014" name="Genome Announc.">
        <title>Draft genome sequence of Sclerotinia borealis, a psychrophilic plant pathogenic fungus.</title>
        <authorList>
            <person name="Mardanov A.V."/>
            <person name="Beletsky A.V."/>
            <person name="Kadnikov V.V."/>
            <person name="Ignatov A.N."/>
            <person name="Ravin N.V."/>
        </authorList>
    </citation>
    <scope>NUCLEOTIDE SEQUENCE [LARGE SCALE GENOMIC DNA]</scope>
    <source>
        <strain evidence="3">F-4157</strain>
    </source>
</reference>
<dbReference type="HOGENOM" id="CLU_811719_0_0_1"/>
<dbReference type="GO" id="GO:0044550">
    <property type="term" value="P:secondary metabolite biosynthetic process"/>
    <property type="evidence" value="ECO:0007669"/>
    <property type="project" value="TreeGrafter"/>
</dbReference>
<accession>W9CLK2</accession>
<dbReference type="GO" id="GO:0006633">
    <property type="term" value="P:fatty acid biosynthetic process"/>
    <property type="evidence" value="ECO:0007669"/>
    <property type="project" value="TreeGrafter"/>
</dbReference>
<protein>
    <submittedName>
        <fullName evidence="2">Polyketide synthase</fullName>
    </submittedName>
</protein>
<keyword evidence="3" id="KW-1185">Reference proteome</keyword>
<dbReference type="Gene3D" id="3.40.50.720">
    <property type="entry name" value="NAD(P)-binding Rossmann-like Domain"/>
    <property type="match status" value="1"/>
</dbReference>
<evidence type="ECO:0000313" key="2">
    <source>
        <dbReference type="EMBL" id="ESZ96726.1"/>
    </source>
</evidence>
<organism evidence="2 3">
    <name type="scientific">Sclerotinia borealis (strain F-4128)</name>
    <dbReference type="NCBI Taxonomy" id="1432307"/>
    <lineage>
        <taxon>Eukaryota</taxon>
        <taxon>Fungi</taxon>
        <taxon>Dikarya</taxon>
        <taxon>Ascomycota</taxon>
        <taxon>Pezizomycotina</taxon>
        <taxon>Leotiomycetes</taxon>
        <taxon>Helotiales</taxon>
        <taxon>Sclerotiniaceae</taxon>
        <taxon>Sclerotinia</taxon>
    </lineage>
</organism>
<name>W9CLK2_SCLBF</name>
<dbReference type="STRING" id="1432307.W9CLK2"/>